<dbReference type="InterPro" id="IPR004838">
    <property type="entry name" value="NHTrfase_class1_PyrdxlP-BS"/>
</dbReference>
<sequence length="379" mass="42060">MEVLKRAREIEREGRRVIHFEVGEPDFPTASVIVEAAKRALDDGHTGYTEALGIPELRNAIADDYRLRFGINIESRRIAVTSGASGALNLLFSVLLNPGDKVLMSDPGYPCNEAFVRVVGGEPIRMPVDESTGYQPTVEIVKERWTADTVGVVLATPSNPTGSMIQKEQLESINDFVAEREAFVLVDEIYQGLVYEPDLDAVATSSLAIDPELIVVNSFSKYFGMTGWRLGWCVVPNSLIEALERAAQNLYIAPSIVAQYAALAAYSPEGFGVSEERRTRFQRRRDLMYRGLCDAGLEVPLKPEGAIYLYANISSCGLDSETFSSRLIEEYQVAVTPGTDFGSHRAHEYVRFAYTAAEDDIRRGSEIIGRAVRRFRNEI</sequence>
<keyword evidence="5" id="KW-0663">Pyridoxal phosphate</keyword>
<name>A0A381NZS7_9ZZZZ</name>
<accession>A0A381NZS7</accession>
<dbReference type="Pfam" id="PF00155">
    <property type="entry name" value="Aminotran_1_2"/>
    <property type="match status" value="1"/>
</dbReference>
<evidence type="ECO:0000256" key="2">
    <source>
        <dbReference type="ARBA" id="ARBA00007441"/>
    </source>
</evidence>
<dbReference type="PANTHER" id="PTHR46383">
    <property type="entry name" value="ASPARTATE AMINOTRANSFERASE"/>
    <property type="match status" value="1"/>
</dbReference>
<reference evidence="7" key="1">
    <citation type="submission" date="2018-05" db="EMBL/GenBank/DDBJ databases">
        <authorList>
            <person name="Lanie J.A."/>
            <person name="Ng W.-L."/>
            <person name="Kazmierczak K.M."/>
            <person name="Andrzejewski T.M."/>
            <person name="Davidsen T.M."/>
            <person name="Wayne K.J."/>
            <person name="Tettelin H."/>
            <person name="Glass J.I."/>
            <person name="Rusch D."/>
            <person name="Podicherti R."/>
            <person name="Tsui H.-C.T."/>
            <person name="Winkler M.E."/>
        </authorList>
    </citation>
    <scope>NUCLEOTIDE SEQUENCE</scope>
</reference>
<protein>
    <recommendedName>
        <fullName evidence="6">Aminotransferase class I/classII large domain-containing protein</fullName>
    </recommendedName>
</protein>
<evidence type="ECO:0000256" key="5">
    <source>
        <dbReference type="ARBA" id="ARBA00022898"/>
    </source>
</evidence>
<dbReference type="GO" id="GO:0006520">
    <property type="term" value="P:amino acid metabolic process"/>
    <property type="evidence" value="ECO:0007669"/>
    <property type="project" value="InterPro"/>
</dbReference>
<dbReference type="InterPro" id="IPR004839">
    <property type="entry name" value="Aminotransferase_I/II_large"/>
</dbReference>
<evidence type="ECO:0000313" key="7">
    <source>
        <dbReference type="EMBL" id="SUZ60142.1"/>
    </source>
</evidence>
<dbReference type="PROSITE" id="PS00105">
    <property type="entry name" value="AA_TRANSFER_CLASS_1"/>
    <property type="match status" value="1"/>
</dbReference>
<proteinExistence type="inferred from homology"/>
<organism evidence="7">
    <name type="scientific">marine metagenome</name>
    <dbReference type="NCBI Taxonomy" id="408172"/>
    <lineage>
        <taxon>unclassified sequences</taxon>
        <taxon>metagenomes</taxon>
        <taxon>ecological metagenomes</taxon>
    </lineage>
</organism>
<comment type="cofactor">
    <cofactor evidence="1">
        <name>pyridoxal 5'-phosphate</name>
        <dbReference type="ChEBI" id="CHEBI:597326"/>
    </cofactor>
</comment>
<evidence type="ECO:0000256" key="4">
    <source>
        <dbReference type="ARBA" id="ARBA00022679"/>
    </source>
</evidence>
<keyword evidence="3" id="KW-0032">Aminotransferase</keyword>
<dbReference type="CDD" id="cd00609">
    <property type="entry name" value="AAT_like"/>
    <property type="match status" value="1"/>
</dbReference>
<dbReference type="GO" id="GO:0030170">
    <property type="term" value="F:pyridoxal phosphate binding"/>
    <property type="evidence" value="ECO:0007669"/>
    <property type="project" value="InterPro"/>
</dbReference>
<dbReference type="EMBL" id="UINC01000721">
    <property type="protein sequence ID" value="SUZ60142.1"/>
    <property type="molecule type" value="Genomic_DNA"/>
</dbReference>
<dbReference type="InterPro" id="IPR015421">
    <property type="entry name" value="PyrdxlP-dep_Trfase_major"/>
</dbReference>
<dbReference type="InterPro" id="IPR015424">
    <property type="entry name" value="PyrdxlP-dep_Trfase"/>
</dbReference>
<dbReference type="GO" id="GO:0008483">
    <property type="term" value="F:transaminase activity"/>
    <property type="evidence" value="ECO:0007669"/>
    <property type="project" value="UniProtKB-KW"/>
</dbReference>
<keyword evidence="4" id="KW-0808">Transferase</keyword>
<dbReference type="InterPro" id="IPR050596">
    <property type="entry name" value="AspAT/PAT-like"/>
</dbReference>
<feature type="domain" description="Aminotransferase class I/classII large" evidence="6">
    <location>
        <begin position="16"/>
        <end position="359"/>
    </location>
</feature>
<evidence type="ECO:0000256" key="3">
    <source>
        <dbReference type="ARBA" id="ARBA00022576"/>
    </source>
</evidence>
<dbReference type="PANTHER" id="PTHR46383:SF2">
    <property type="entry name" value="AMINOTRANSFERASE"/>
    <property type="match status" value="1"/>
</dbReference>
<dbReference type="Gene3D" id="3.40.640.10">
    <property type="entry name" value="Type I PLP-dependent aspartate aminotransferase-like (Major domain)"/>
    <property type="match status" value="1"/>
</dbReference>
<evidence type="ECO:0000259" key="6">
    <source>
        <dbReference type="Pfam" id="PF00155"/>
    </source>
</evidence>
<comment type="similarity">
    <text evidence="2">Belongs to the class-I pyridoxal-phosphate-dependent aminotransferase family.</text>
</comment>
<gene>
    <name evidence="7" type="ORF">METZ01_LOCUS12996</name>
</gene>
<dbReference type="AlphaFoldDB" id="A0A381NZS7"/>
<evidence type="ECO:0000256" key="1">
    <source>
        <dbReference type="ARBA" id="ARBA00001933"/>
    </source>
</evidence>
<dbReference type="SUPFAM" id="SSF53383">
    <property type="entry name" value="PLP-dependent transferases"/>
    <property type="match status" value="1"/>
</dbReference>